<evidence type="ECO:0000313" key="3">
    <source>
        <dbReference type="Proteomes" id="UP000278756"/>
    </source>
</evidence>
<evidence type="ECO:0000256" key="1">
    <source>
        <dbReference type="SAM" id="SignalP"/>
    </source>
</evidence>
<protein>
    <submittedName>
        <fullName evidence="2">Uncharacterized protein</fullName>
    </submittedName>
</protein>
<sequence length="348" mass="37089">MRKSSLTTTVCAALALMPLALSPLTAVAQPALKRAELNTTALAKIQPAQLSQLKLIAQRQDQRLLQAFRGKEALKASMEAELRVIQQESDEDKREGLMKAYQAKNKAAYQAALRESNVDLNAMAREMAVAAPDMDFRVTDNLSIVAAPKMQAASRKSAPASESLPAPTPSRKVKNLVTEDYTISKDVGCGQIAGGEINVSGGYMTNKAVAISTGGCENEGEYLHEFRIRSNETVDATMTVDMTARAQAVGIFGSAASTSSVSARIVGSESQPGDGDGVSCTAFAPALWVANEECELLNVRLNARFTRPGTYALTAQTRTYILTALNIGGASGEARIKKLRGTLVTESR</sequence>
<dbReference type="Proteomes" id="UP000278756">
    <property type="component" value="Chromosome 1"/>
</dbReference>
<name>A0A3G9G213_9CAUL</name>
<reference evidence="3" key="1">
    <citation type="journal article" date="2017" name="Biotechnol. Biofuels">
        <title>Evaluation of environmental bacterial communities as a factor affecting the growth of duckweed Lemna minor.</title>
        <authorList>
            <person name="Ishizawa H."/>
            <person name="Kuroda M."/>
            <person name="Morikawa M."/>
            <person name="Ike M."/>
        </authorList>
    </citation>
    <scope>NUCLEOTIDE SEQUENCE [LARGE SCALE GENOMIC DNA]</scope>
    <source>
        <strain evidence="3">M6</strain>
    </source>
</reference>
<gene>
    <name evidence="2" type="ORF">EM6_0373</name>
</gene>
<keyword evidence="1" id="KW-0732">Signal</keyword>
<evidence type="ECO:0000313" key="2">
    <source>
        <dbReference type="EMBL" id="BBF79801.1"/>
    </source>
</evidence>
<dbReference type="EMBL" id="AP018827">
    <property type="protein sequence ID" value="BBF79801.1"/>
    <property type="molecule type" value="Genomic_DNA"/>
</dbReference>
<reference evidence="3" key="2">
    <citation type="journal article" date="2017" name="Plant Physiol. Biochem.">
        <title>Differential oxidative and antioxidative response of duckweed Lemna minor toward plant growth promoting/inhibiting bacteria.</title>
        <authorList>
            <person name="Ishizawa H."/>
            <person name="Kuroda M."/>
            <person name="Morikawa M."/>
            <person name="Ike M."/>
        </authorList>
    </citation>
    <scope>NUCLEOTIDE SEQUENCE [LARGE SCALE GENOMIC DNA]</scope>
    <source>
        <strain evidence="3">M6</strain>
    </source>
</reference>
<feature type="signal peptide" evidence="1">
    <location>
        <begin position="1"/>
        <end position="28"/>
    </location>
</feature>
<dbReference type="RefSeq" id="WP_126419853.1">
    <property type="nucleotide sequence ID" value="NZ_AP018827.1"/>
</dbReference>
<proteinExistence type="predicted"/>
<accession>A0A3G9G213</accession>
<feature type="chain" id="PRO_5018037810" evidence="1">
    <location>
        <begin position="29"/>
        <end position="348"/>
    </location>
</feature>
<dbReference type="AlphaFoldDB" id="A0A3G9G213"/>
<organism evidence="2 3">
    <name type="scientific">Asticcacaulis excentricus</name>
    <dbReference type="NCBI Taxonomy" id="78587"/>
    <lineage>
        <taxon>Bacteria</taxon>
        <taxon>Pseudomonadati</taxon>
        <taxon>Pseudomonadota</taxon>
        <taxon>Alphaproteobacteria</taxon>
        <taxon>Caulobacterales</taxon>
        <taxon>Caulobacteraceae</taxon>
        <taxon>Asticcacaulis</taxon>
    </lineage>
</organism>